<dbReference type="InterPro" id="IPR002347">
    <property type="entry name" value="SDR_fam"/>
</dbReference>
<keyword evidence="3" id="KW-0560">Oxidoreductase</keyword>
<organism evidence="5 6">
    <name type="scientific">Novosphingobium olei</name>
    <dbReference type="NCBI Taxonomy" id="2728851"/>
    <lineage>
        <taxon>Bacteria</taxon>
        <taxon>Pseudomonadati</taxon>
        <taxon>Pseudomonadota</taxon>
        <taxon>Alphaproteobacteria</taxon>
        <taxon>Sphingomonadales</taxon>
        <taxon>Sphingomonadaceae</taxon>
        <taxon>Novosphingobium</taxon>
    </lineage>
</organism>
<comment type="caution">
    <text evidence="5">The sequence shown here is derived from an EMBL/GenBank/DDBJ whole genome shotgun (WGS) entry which is preliminary data.</text>
</comment>
<dbReference type="PROSITE" id="PS00061">
    <property type="entry name" value="ADH_SHORT"/>
    <property type="match status" value="1"/>
</dbReference>
<dbReference type="FunFam" id="3.40.50.720:FF:000374">
    <property type="entry name" value="3-oxoacyl-(Acyl-carrier-protein) reductase"/>
    <property type="match status" value="1"/>
</dbReference>
<dbReference type="GO" id="GO:0016491">
    <property type="term" value="F:oxidoreductase activity"/>
    <property type="evidence" value="ECO:0007669"/>
    <property type="project" value="UniProtKB-KW"/>
</dbReference>
<proteinExistence type="inferred from homology"/>
<evidence type="ECO:0000313" key="5">
    <source>
        <dbReference type="EMBL" id="NML94665.1"/>
    </source>
</evidence>
<dbReference type="Pfam" id="PF13561">
    <property type="entry name" value="adh_short_C2"/>
    <property type="match status" value="1"/>
</dbReference>
<sequence>MTNPHAAPLAGKTALVTGGSRGIGRAIALRLAADGAQVAINYRSDAAAAESAVAEIVAAGGSAFALRADVSELAAIEAMFAAFDAKAGGLDILVNNAGIGSMATLGETDEASFDRQMQVNAKGPFFVTRAALPRLRDGGRVINISSMVAQVGYASCLAYAMSKAALNHFTVSLAGELGARGITVNAVAPGATITDFAPDLFNDPAMVETLAGLAALRRVGQPEDVARVVAMLAGPDAGWVTGQVIEASGGMHL</sequence>
<dbReference type="EMBL" id="JABBGM010000005">
    <property type="protein sequence ID" value="NML94665.1"/>
    <property type="molecule type" value="Genomic_DNA"/>
</dbReference>
<dbReference type="AlphaFoldDB" id="A0A7Y0BQD3"/>
<feature type="domain" description="Ketoreductase" evidence="4">
    <location>
        <begin position="12"/>
        <end position="196"/>
    </location>
</feature>
<dbReference type="InterPro" id="IPR057326">
    <property type="entry name" value="KR_dom"/>
</dbReference>
<dbReference type="InterPro" id="IPR036291">
    <property type="entry name" value="NAD(P)-bd_dom_sf"/>
</dbReference>
<evidence type="ECO:0000256" key="3">
    <source>
        <dbReference type="ARBA" id="ARBA00023002"/>
    </source>
</evidence>
<gene>
    <name evidence="5" type="ORF">HHL27_13405</name>
</gene>
<evidence type="ECO:0000259" key="4">
    <source>
        <dbReference type="SMART" id="SM00822"/>
    </source>
</evidence>
<dbReference type="PANTHER" id="PTHR43639:SF1">
    <property type="entry name" value="SHORT-CHAIN DEHYDROGENASE_REDUCTASE FAMILY PROTEIN"/>
    <property type="match status" value="1"/>
</dbReference>
<dbReference type="PANTHER" id="PTHR43639">
    <property type="entry name" value="OXIDOREDUCTASE, SHORT-CHAIN DEHYDROGENASE/REDUCTASE FAMILY (AFU_ORTHOLOGUE AFUA_5G02870)"/>
    <property type="match status" value="1"/>
</dbReference>
<keyword evidence="6" id="KW-1185">Reference proteome</keyword>
<dbReference type="SUPFAM" id="SSF51735">
    <property type="entry name" value="NAD(P)-binding Rossmann-fold domains"/>
    <property type="match status" value="1"/>
</dbReference>
<protein>
    <submittedName>
        <fullName evidence="5">SDR family oxidoreductase</fullName>
    </submittedName>
</protein>
<evidence type="ECO:0000256" key="2">
    <source>
        <dbReference type="ARBA" id="ARBA00022857"/>
    </source>
</evidence>
<name>A0A7Y0BQD3_9SPHN</name>
<dbReference type="PRINTS" id="PR00080">
    <property type="entry name" value="SDRFAMILY"/>
</dbReference>
<comment type="similarity">
    <text evidence="1">Belongs to the short-chain dehydrogenases/reductases (SDR) family.</text>
</comment>
<dbReference type="InterPro" id="IPR020904">
    <property type="entry name" value="Sc_DH/Rdtase_CS"/>
</dbReference>
<keyword evidence="2" id="KW-0521">NADP</keyword>
<dbReference type="RefSeq" id="WP_169493924.1">
    <property type="nucleotide sequence ID" value="NZ_JABBGM010000005.1"/>
</dbReference>
<dbReference type="SMART" id="SM00822">
    <property type="entry name" value="PKS_KR"/>
    <property type="match status" value="1"/>
</dbReference>
<dbReference type="Proteomes" id="UP000583556">
    <property type="component" value="Unassembled WGS sequence"/>
</dbReference>
<evidence type="ECO:0000313" key="6">
    <source>
        <dbReference type="Proteomes" id="UP000583556"/>
    </source>
</evidence>
<evidence type="ECO:0000256" key="1">
    <source>
        <dbReference type="ARBA" id="ARBA00006484"/>
    </source>
</evidence>
<dbReference type="Gene3D" id="3.40.50.720">
    <property type="entry name" value="NAD(P)-binding Rossmann-like Domain"/>
    <property type="match status" value="1"/>
</dbReference>
<accession>A0A7Y0BQD3</accession>
<dbReference type="PRINTS" id="PR00081">
    <property type="entry name" value="GDHRDH"/>
</dbReference>
<reference evidence="5 6" key="1">
    <citation type="submission" date="2020-04" db="EMBL/GenBank/DDBJ databases">
        <title>Novosphingobium sp. TW-4 isolated from soil.</title>
        <authorList>
            <person name="Dahal R.H."/>
            <person name="Chaudhary D.K."/>
        </authorList>
    </citation>
    <scope>NUCLEOTIDE SEQUENCE [LARGE SCALE GENOMIC DNA]</scope>
    <source>
        <strain evidence="5 6">TW-4</strain>
    </source>
</reference>